<name>A0A090W814_9FLAO</name>
<dbReference type="AlphaFoldDB" id="A0A090W814"/>
<evidence type="ECO:0000313" key="2">
    <source>
        <dbReference type="EMBL" id="GAL72348.1"/>
    </source>
</evidence>
<sequence>MTKKRIFLMPEDCNLPLQFYPKKRLDDNSQKIVFDKFKFILNIKNV</sequence>
<comment type="caution">
    <text evidence="2">The sequence shown here is derived from an EMBL/GenBank/DDBJ whole genome shotgun (WGS) entry which is preliminary data.</text>
</comment>
<protein>
    <submittedName>
        <fullName evidence="2">Uncharacterized protein</fullName>
    </submittedName>
</protein>
<evidence type="ECO:0000313" key="1">
    <source>
        <dbReference type="EMBL" id="GAL68387.1"/>
    </source>
</evidence>
<proteinExistence type="predicted"/>
<evidence type="ECO:0000313" key="4">
    <source>
        <dbReference type="Proteomes" id="UP000029646"/>
    </source>
</evidence>
<dbReference type="Proteomes" id="UP000029646">
    <property type="component" value="Unassembled WGS sequence"/>
</dbReference>
<dbReference type="EMBL" id="BBNS01000023">
    <property type="protein sequence ID" value="GAL72348.1"/>
    <property type="molecule type" value="Genomic_DNA"/>
</dbReference>
<evidence type="ECO:0000313" key="3">
    <source>
        <dbReference type="Proteomes" id="UP000029641"/>
    </source>
</evidence>
<reference evidence="3 4" key="1">
    <citation type="journal article" date="2014" name="Genome Announc.">
        <title>Draft Genome Sequence of Marine Flavobacterium Jejuia pallidilutea Strain 11shimoA1 and Pigmentation Mutants.</title>
        <authorList>
            <person name="Takatani N."/>
            <person name="Nakanishi M."/>
            <person name="Meirelles P."/>
            <person name="Mino S."/>
            <person name="Suda W."/>
            <person name="Oshima K."/>
            <person name="Hattori M."/>
            <person name="Ohkuma M."/>
            <person name="Hosokawa M."/>
            <person name="Miyashita K."/>
            <person name="Thompson F.L."/>
            <person name="Niwa A."/>
            <person name="Sawabe T."/>
            <person name="Sawabe T."/>
        </authorList>
    </citation>
    <scope>NUCLEOTIDE SEQUENCE [LARGE SCALE GENOMIC DNA]</scope>
    <source>
        <strain evidence="1 3">JCM 19301</strain>
        <strain evidence="2">JCM 19302</strain>
        <strain evidence="4">JCM19302</strain>
    </source>
</reference>
<dbReference type="Proteomes" id="UP000029641">
    <property type="component" value="Unassembled WGS sequence"/>
</dbReference>
<gene>
    <name evidence="1" type="ORF">JCM19301_1994</name>
    <name evidence="2" type="ORF">JCM19302_3626</name>
</gene>
<dbReference type="EMBL" id="BBNR01000019">
    <property type="protein sequence ID" value="GAL68387.1"/>
    <property type="molecule type" value="Genomic_DNA"/>
</dbReference>
<dbReference type="STRING" id="504487.JCM19538_1735"/>
<accession>A0A090W814</accession>
<organism evidence="2 4">
    <name type="scientific">Jejuia pallidilutea</name>
    <dbReference type="NCBI Taxonomy" id="504487"/>
    <lineage>
        <taxon>Bacteria</taxon>
        <taxon>Pseudomonadati</taxon>
        <taxon>Bacteroidota</taxon>
        <taxon>Flavobacteriia</taxon>
        <taxon>Flavobacteriales</taxon>
        <taxon>Flavobacteriaceae</taxon>
        <taxon>Jejuia</taxon>
    </lineage>
</organism>